<keyword evidence="1" id="KW-0378">Hydrolase</keyword>
<dbReference type="InterPro" id="IPR006379">
    <property type="entry name" value="HAD-SF_hydro_IIB"/>
</dbReference>
<evidence type="ECO:0000313" key="1">
    <source>
        <dbReference type="EMBL" id="UJF33597.1"/>
    </source>
</evidence>
<dbReference type="SFLD" id="SFLDG01140">
    <property type="entry name" value="C2.B:_Phosphomannomutase_and_P"/>
    <property type="match status" value="1"/>
</dbReference>
<dbReference type="InterPro" id="IPR023214">
    <property type="entry name" value="HAD_sf"/>
</dbReference>
<dbReference type="InterPro" id="IPR036412">
    <property type="entry name" value="HAD-like_sf"/>
</dbReference>
<sequence>MYKALVIDLDGTLLRSDKQLSRQSVDALIQSAAQGIKIIVATARPPRSVRQILPKEIVSICSFVYYNGALIEDAQTGFETHISIDKSVTSALLDYCSIHMPNCSISVEVKDKWFADDGVIDEEIFQTSHFQPHICSHEVLKTLDATKLLITYFEDPQDLIQVFKEQAHVVLTDRGTLIQMMNCSVSKATGISLLLNRFAIFLPQVIVFGDDYNDLELFTLPCCKVAMSNAIDELKALADFVTDSNDNDGVAKIIELVLKQQLPASFPSPNSFAKSPSA</sequence>
<protein>
    <submittedName>
        <fullName evidence="1">HAD family hydrolase</fullName>
    </submittedName>
</protein>
<dbReference type="GO" id="GO:0016787">
    <property type="term" value="F:hydrolase activity"/>
    <property type="evidence" value="ECO:0007669"/>
    <property type="project" value="UniProtKB-KW"/>
</dbReference>
<proteinExistence type="predicted"/>
<keyword evidence="2" id="KW-1185">Reference proteome</keyword>
<dbReference type="SUPFAM" id="SSF56784">
    <property type="entry name" value="HAD-like"/>
    <property type="match status" value="1"/>
</dbReference>
<dbReference type="Proteomes" id="UP001649230">
    <property type="component" value="Chromosome"/>
</dbReference>
<gene>
    <name evidence="1" type="ORF">L0M14_29615</name>
</gene>
<reference evidence="1 2" key="1">
    <citation type="journal article" date="2024" name="Int. J. Syst. Evol. Microbiol.">
        <title>Paenibacillus hexagrammi sp. nov., a novel bacterium isolated from the gut content of Hexagrammos agrammus.</title>
        <authorList>
            <person name="Jung H.K."/>
            <person name="Kim D.G."/>
            <person name="Zin H."/>
            <person name="Park J."/>
            <person name="Jung H."/>
            <person name="Kim Y.O."/>
            <person name="Kong H.J."/>
            <person name="Kim J.W."/>
            <person name="Kim Y.S."/>
        </authorList>
    </citation>
    <scope>NUCLEOTIDE SEQUENCE [LARGE SCALE GENOMIC DNA]</scope>
    <source>
        <strain evidence="1 2">YPD9-1</strain>
    </source>
</reference>
<dbReference type="Pfam" id="PF08282">
    <property type="entry name" value="Hydrolase_3"/>
    <property type="match status" value="1"/>
</dbReference>
<dbReference type="InterPro" id="IPR000150">
    <property type="entry name" value="Cof"/>
</dbReference>
<organism evidence="1 2">
    <name type="scientific">Paenibacillus hexagrammi</name>
    <dbReference type="NCBI Taxonomy" id="2908839"/>
    <lineage>
        <taxon>Bacteria</taxon>
        <taxon>Bacillati</taxon>
        <taxon>Bacillota</taxon>
        <taxon>Bacilli</taxon>
        <taxon>Bacillales</taxon>
        <taxon>Paenibacillaceae</taxon>
        <taxon>Paenibacillus</taxon>
    </lineage>
</organism>
<dbReference type="Gene3D" id="3.30.1240.10">
    <property type="match status" value="1"/>
</dbReference>
<dbReference type="Gene3D" id="3.40.50.1000">
    <property type="entry name" value="HAD superfamily/HAD-like"/>
    <property type="match status" value="1"/>
</dbReference>
<evidence type="ECO:0000313" key="2">
    <source>
        <dbReference type="Proteomes" id="UP001649230"/>
    </source>
</evidence>
<accession>A0ABY3SKT6</accession>
<dbReference type="NCBIfam" id="TIGR01484">
    <property type="entry name" value="HAD-SF-IIB"/>
    <property type="match status" value="1"/>
</dbReference>
<dbReference type="PANTHER" id="PTHR10000">
    <property type="entry name" value="PHOSPHOSERINE PHOSPHATASE"/>
    <property type="match status" value="1"/>
</dbReference>
<dbReference type="NCBIfam" id="TIGR00099">
    <property type="entry name" value="Cof-subfamily"/>
    <property type="match status" value="1"/>
</dbReference>
<dbReference type="EMBL" id="CP090978">
    <property type="protein sequence ID" value="UJF33597.1"/>
    <property type="molecule type" value="Genomic_DNA"/>
</dbReference>
<dbReference type="SFLD" id="SFLDS00003">
    <property type="entry name" value="Haloacid_Dehalogenase"/>
    <property type="match status" value="1"/>
</dbReference>
<name>A0ABY3SKT6_9BACL</name>
<dbReference type="RefSeq" id="WP_235119970.1">
    <property type="nucleotide sequence ID" value="NZ_CP090978.1"/>
</dbReference>
<dbReference type="PANTHER" id="PTHR10000:SF8">
    <property type="entry name" value="HAD SUPERFAMILY HYDROLASE-LIKE, TYPE 3"/>
    <property type="match status" value="1"/>
</dbReference>